<keyword evidence="2" id="KW-1185">Reference proteome</keyword>
<dbReference type="KEGG" id="palh:B1H58_02725"/>
<accession>A0A1W6B1Q9</accession>
<protein>
    <recommendedName>
        <fullName evidence="3">Thermostable hemolysin</fullName>
    </recommendedName>
</protein>
<gene>
    <name evidence="1" type="ORF">B1H58_02725</name>
</gene>
<dbReference type="AlphaFoldDB" id="A0A1W6B1Q9"/>
<evidence type="ECO:0000313" key="2">
    <source>
        <dbReference type="Proteomes" id="UP000192900"/>
    </source>
</evidence>
<proteinExistence type="predicted"/>
<dbReference type="RefSeq" id="WP_085067859.1">
    <property type="nucleotide sequence ID" value="NZ_CP019706.1"/>
</dbReference>
<dbReference type="Proteomes" id="UP000192900">
    <property type="component" value="Chromosome"/>
</dbReference>
<sequence length="227" mass="25474">MSSFFHKAQHINSFSSRLDIIHRHDNLAEQARQYITDIYYKNYHAIINPDPNILIACREKNSGNLLACTGISFASPSQPLFSERYLDAPLHNVIFQQTNHALLPHQIIEIGSLASDNPAAAADLIRLVPIIAWFMGSKALLCTSTRRLRKLLAFHQIPFTVLAEASPEKLSDDERKAWGSYYDQTPQTGVILLEQCGHLFNHFCGRLVFSEFENIGHTALSATQVAA</sequence>
<dbReference type="STRING" id="1891675.B1H58_02725"/>
<organism evidence="1 2">
    <name type="scientific">Pantoea alhagi</name>
    <dbReference type="NCBI Taxonomy" id="1891675"/>
    <lineage>
        <taxon>Bacteria</taxon>
        <taxon>Pseudomonadati</taxon>
        <taxon>Pseudomonadota</taxon>
        <taxon>Gammaproteobacteria</taxon>
        <taxon>Enterobacterales</taxon>
        <taxon>Erwiniaceae</taxon>
        <taxon>Pantoea</taxon>
    </lineage>
</organism>
<dbReference type="OrthoDB" id="7432757at2"/>
<dbReference type="Pfam" id="PF12261">
    <property type="entry name" value="T_hemolysin"/>
    <property type="match status" value="1"/>
</dbReference>
<dbReference type="InterPro" id="IPR022050">
    <property type="entry name" value="T_hemolysin"/>
</dbReference>
<name>A0A1W6B1Q9_9GAMM</name>
<dbReference type="EMBL" id="CP019706">
    <property type="protein sequence ID" value="ARJ41015.1"/>
    <property type="molecule type" value="Genomic_DNA"/>
</dbReference>
<evidence type="ECO:0000313" key="1">
    <source>
        <dbReference type="EMBL" id="ARJ41015.1"/>
    </source>
</evidence>
<evidence type="ECO:0008006" key="3">
    <source>
        <dbReference type="Google" id="ProtNLM"/>
    </source>
</evidence>
<reference evidence="1 2" key="1">
    <citation type="submission" date="2017-02" db="EMBL/GenBank/DDBJ databases">
        <title>Complete genome sequence of the drought resistance-promoting endophyte Pantoea alhagi LTYR-11Z.</title>
        <authorList>
            <person name="Zhang L."/>
        </authorList>
    </citation>
    <scope>NUCLEOTIDE SEQUENCE [LARGE SCALE GENOMIC DNA]</scope>
    <source>
        <strain evidence="1 2">LTYR-11Z</strain>
    </source>
</reference>